<feature type="transmembrane region" description="Helical" evidence="1">
    <location>
        <begin position="6"/>
        <end position="26"/>
    </location>
</feature>
<comment type="caution">
    <text evidence="2">The sequence shown here is derived from an EMBL/GenBank/DDBJ whole genome shotgun (WGS) entry which is preliminary data.</text>
</comment>
<keyword evidence="1" id="KW-1133">Transmembrane helix</keyword>
<protein>
    <submittedName>
        <fullName evidence="2">Uncharacterized protein</fullName>
    </submittedName>
</protein>
<organism evidence="2 3">
    <name type="scientific">Lentisphaera araneosa HTCC2155</name>
    <dbReference type="NCBI Taxonomy" id="313628"/>
    <lineage>
        <taxon>Bacteria</taxon>
        <taxon>Pseudomonadati</taxon>
        <taxon>Lentisphaerota</taxon>
        <taxon>Lentisphaeria</taxon>
        <taxon>Lentisphaerales</taxon>
        <taxon>Lentisphaeraceae</taxon>
        <taxon>Lentisphaera</taxon>
    </lineage>
</organism>
<evidence type="ECO:0000256" key="1">
    <source>
        <dbReference type="SAM" id="Phobius"/>
    </source>
</evidence>
<keyword evidence="1" id="KW-0472">Membrane</keyword>
<reference evidence="2 3" key="1">
    <citation type="journal article" date="2010" name="J. Bacteriol.">
        <title>Genome sequence of Lentisphaera araneosa HTCC2155T, the type species of the order Lentisphaerales in the phylum Lentisphaerae.</title>
        <authorList>
            <person name="Thrash J.C."/>
            <person name="Cho J.C."/>
            <person name="Vergin K.L."/>
            <person name="Morris R.M."/>
            <person name="Giovannoni S.J."/>
        </authorList>
    </citation>
    <scope>NUCLEOTIDE SEQUENCE [LARGE SCALE GENOMIC DNA]</scope>
    <source>
        <strain evidence="2 3">HTCC2155</strain>
    </source>
</reference>
<dbReference type="RefSeq" id="WP_007281055.1">
    <property type="nucleotide sequence ID" value="NZ_ABCK01000036.1"/>
</dbReference>
<gene>
    <name evidence="2" type="ORF">LNTAR_02719</name>
</gene>
<evidence type="ECO:0000313" key="3">
    <source>
        <dbReference type="Proteomes" id="UP000004947"/>
    </source>
</evidence>
<dbReference type="AlphaFoldDB" id="A6DTA6"/>
<accession>A6DTA6</accession>
<dbReference type="STRING" id="313628.LNTAR_02719"/>
<keyword evidence="1" id="KW-0812">Transmembrane</keyword>
<keyword evidence="3" id="KW-1185">Reference proteome</keyword>
<sequence length="49" mass="5641">MMNSVLTFIVNLITLALICTALYFTFEEAQHYTGSEKLWEKSSWVKPGQ</sequence>
<proteinExistence type="predicted"/>
<name>A6DTA6_9BACT</name>
<dbReference type="EMBL" id="ABCK01000036">
    <property type="protein sequence ID" value="EDM25086.1"/>
    <property type="molecule type" value="Genomic_DNA"/>
</dbReference>
<evidence type="ECO:0000313" key="2">
    <source>
        <dbReference type="EMBL" id="EDM25086.1"/>
    </source>
</evidence>
<dbReference type="Proteomes" id="UP000004947">
    <property type="component" value="Unassembled WGS sequence"/>
</dbReference>